<feature type="region of interest" description="Disordered" evidence="1">
    <location>
        <begin position="704"/>
        <end position="953"/>
    </location>
</feature>
<feature type="compositionally biased region" description="Basic and acidic residues" evidence="1">
    <location>
        <begin position="906"/>
        <end position="920"/>
    </location>
</feature>
<evidence type="ECO:0000259" key="2">
    <source>
        <dbReference type="Pfam" id="PF05699"/>
    </source>
</evidence>
<feature type="compositionally biased region" description="Gly residues" evidence="1">
    <location>
        <begin position="1"/>
        <end position="10"/>
    </location>
</feature>
<feature type="region of interest" description="Disordered" evidence="1">
    <location>
        <begin position="1"/>
        <end position="61"/>
    </location>
</feature>
<accession>A0A388M2G3</accession>
<dbReference type="Proteomes" id="UP000265515">
    <property type="component" value="Unassembled WGS sequence"/>
</dbReference>
<dbReference type="Gramene" id="GBG88653">
    <property type="protein sequence ID" value="GBG88653"/>
    <property type="gene ID" value="CBR_g48184"/>
</dbReference>
<dbReference type="GO" id="GO:0003677">
    <property type="term" value="F:DNA binding"/>
    <property type="evidence" value="ECO:0007669"/>
    <property type="project" value="InterPro"/>
</dbReference>
<feature type="compositionally biased region" description="Basic and acidic residues" evidence="1">
    <location>
        <begin position="772"/>
        <end position="793"/>
    </location>
</feature>
<keyword evidence="4" id="KW-1185">Reference proteome</keyword>
<dbReference type="PRINTS" id="PR00929">
    <property type="entry name" value="ATHOOK"/>
</dbReference>
<comment type="caution">
    <text evidence="3">The sequence shown here is derived from an EMBL/GenBank/DDBJ whole genome shotgun (WGS) entry which is preliminary data.</text>
</comment>
<dbReference type="Pfam" id="PF05699">
    <property type="entry name" value="Dimer_Tnp_hAT"/>
    <property type="match status" value="1"/>
</dbReference>
<feature type="compositionally biased region" description="Basic and acidic residues" evidence="1">
    <location>
        <begin position="704"/>
        <end position="757"/>
    </location>
</feature>
<feature type="compositionally biased region" description="Acidic residues" evidence="1">
    <location>
        <begin position="589"/>
        <end position="600"/>
    </location>
</feature>
<dbReference type="SUPFAM" id="SSF53098">
    <property type="entry name" value="Ribonuclease H-like"/>
    <property type="match status" value="1"/>
</dbReference>
<feature type="region of interest" description="Disordered" evidence="1">
    <location>
        <begin position="554"/>
        <end position="661"/>
    </location>
</feature>
<feature type="compositionally biased region" description="Basic residues" evidence="1">
    <location>
        <begin position="573"/>
        <end position="583"/>
    </location>
</feature>
<dbReference type="InterPro" id="IPR008906">
    <property type="entry name" value="HATC_C_dom"/>
</dbReference>
<feature type="domain" description="HAT C-terminal dimerisation" evidence="2">
    <location>
        <begin position="452"/>
        <end position="519"/>
    </location>
</feature>
<feature type="compositionally biased region" description="Low complexity" evidence="1">
    <location>
        <begin position="831"/>
        <end position="841"/>
    </location>
</feature>
<organism evidence="3 4">
    <name type="scientific">Chara braunii</name>
    <name type="common">Braun's stonewort</name>
    <dbReference type="NCBI Taxonomy" id="69332"/>
    <lineage>
        <taxon>Eukaryota</taxon>
        <taxon>Viridiplantae</taxon>
        <taxon>Streptophyta</taxon>
        <taxon>Charophyceae</taxon>
        <taxon>Charales</taxon>
        <taxon>Characeae</taxon>
        <taxon>Chara</taxon>
    </lineage>
</organism>
<feature type="compositionally biased region" description="Basic and acidic residues" evidence="1">
    <location>
        <begin position="23"/>
        <end position="33"/>
    </location>
</feature>
<evidence type="ECO:0000313" key="3">
    <source>
        <dbReference type="EMBL" id="GBG88653.1"/>
    </source>
</evidence>
<dbReference type="InterPro" id="IPR017956">
    <property type="entry name" value="AT_hook_DNA-bd_motif"/>
</dbReference>
<gene>
    <name evidence="3" type="ORF">CBR_g48184</name>
</gene>
<evidence type="ECO:0000256" key="1">
    <source>
        <dbReference type="SAM" id="MobiDB-lite"/>
    </source>
</evidence>
<feature type="region of interest" description="Disordered" evidence="1">
    <location>
        <begin position="164"/>
        <end position="198"/>
    </location>
</feature>
<dbReference type="GO" id="GO:0046983">
    <property type="term" value="F:protein dimerization activity"/>
    <property type="evidence" value="ECO:0007669"/>
    <property type="project" value="InterPro"/>
</dbReference>
<feature type="compositionally biased region" description="Polar residues" evidence="1">
    <location>
        <begin position="35"/>
        <end position="48"/>
    </location>
</feature>
<feature type="compositionally biased region" description="Acidic residues" evidence="1">
    <location>
        <begin position="554"/>
        <end position="567"/>
    </location>
</feature>
<dbReference type="InterPro" id="IPR012337">
    <property type="entry name" value="RNaseH-like_sf"/>
</dbReference>
<dbReference type="PANTHER" id="PTHR32166">
    <property type="entry name" value="OSJNBA0013A04.12 PROTEIN"/>
    <property type="match status" value="1"/>
</dbReference>
<feature type="compositionally biased region" description="Basic residues" evidence="1">
    <location>
        <begin position="896"/>
        <end position="905"/>
    </location>
</feature>
<feature type="compositionally biased region" description="Basic and acidic residues" evidence="1">
    <location>
        <begin position="647"/>
        <end position="661"/>
    </location>
</feature>
<feature type="compositionally biased region" description="Pro residues" evidence="1">
    <location>
        <begin position="817"/>
        <end position="826"/>
    </location>
</feature>
<feature type="compositionally biased region" description="Acidic residues" evidence="1">
    <location>
        <begin position="612"/>
        <end position="628"/>
    </location>
</feature>
<protein>
    <recommendedName>
        <fullName evidence="2">HAT C-terminal dimerisation domain-containing protein</fullName>
    </recommendedName>
</protein>
<sequence>MAGDESGGAGPIRRRLGSSSVGKGKEQVQHVPDKPSSSKSAQSRTTAINKEATPATDPSLFQAKDEDAHKKLLKKNAVWKLVEQGQEAFPAGRGEYWLRCRLCSKVFRGSSTKVVDHFLKVQKPCPFRTGEIVDELVTQGGKVNPKDKNTRYLLQNFRGLSRGVEGGEEAAENASDAKDPSSWPVPPPVRGRSVPQGAAPIATTDDEAAARGDGGTGGGEACAKVVVVKTQTTIRKWIDNDAQKKLDVALLLKDLSSLPWVKDTVKMANTIVKFIRNHHATHGLMMCIDDSLSLLRPTEVRFGSVYQMLHRLEDRAEVLNEMVEGGSATKWRPLRWSGEKLQKKADLVYYTARSEDWWAKVKKIVAIMEPVYSLLKRMDREGVSPTNLVEFDDLIARKLANVVLTKKEREDVMDQPHMDMWDHLYEFLRELVEEEVRTDEHMWTPGAIMQATRRTPVDWWILHSGDVPALQEIAINVLGMWSTTTPAERNKASMDFVHSKRRNSLSPESLEKLVYIHWNMQLLGVPNSKDNGYIDVWGSFFEPLMEPATEDGAIEEPTEDETADNIEEEKSQKRLKKTPKNRIPKSLLDDDSSGSSDLEDLVWKGKCWNESTSEEGDNEDDIGEDSDFELGSKPAVPATTYVGQRLGRREKEAEVLPSEPIDRLHTDIEFLAHPMPDADEEEASRAKAMADRDAALVRRRMCEEEFRRAAVPTRRERERQSKQVPQHEEQHSEEKDERVDNMEVDDAAVRAENEGRLQHAGVDIEAVGEKNVQQEEEKSSPREGDDMKEDVDKTQQQGEEEMQGPTPPTVYTRRPRPLAPHQPAPQEPQEDQQAVVAEQPETLGSTVRGFRGAAVHSGSPPYPAQNEDAQHDNVWKSRAGRKRKAPVNDLPAPDKPRRHRGRPRKEKMGHETAPKSERGRGRPRKVRVSKDDPDSDACSSESPDNESSKGDSE</sequence>
<evidence type="ECO:0000313" key="4">
    <source>
        <dbReference type="Proteomes" id="UP000265515"/>
    </source>
</evidence>
<dbReference type="PANTHER" id="PTHR32166:SF123">
    <property type="entry name" value="BED-TYPE DOMAIN-CONTAINING PROTEIN"/>
    <property type="match status" value="1"/>
</dbReference>
<reference evidence="3 4" key="1">
    <citation type="journal article" date="2018" name="Cell">
        <title>The Chara Genome: Secondary Complexity and Implications for Plant Terrestrialization.</title>
        <authorList>
            <person name="Nishiyama T."/>
            <person name="Sakayama H."/>
            <person name="Vries J.D."/>
            <person name="Buschmann H."/>
            <person name="Saint-Marcoux D."/>
            <person name="Ullrich K.K."/>
            <person name="Haas F.B."/>
            <person name="Vanderstraeten L."/>
            <person name="Becker D."/>
            <person name="Lang D."/>
            <person name="Vosolsobe S."/>
            <person name="Rombauts S."/>
            <person name="Wilhelmsson P.K.I."/>
            <person name="Janitza P."/>
            <person name="Kern R."/>
            <person name="Heyl A."/>
            <person name="Rumpler F."/>
            <person name="Villalobos L.I.A.C."/>
            <person name="Clay J.M."/>
            <person name="Skokan R."/>
            <person name="Toyoda A."/>
            <person name="Suzuki Y."/>
            <person name="Kagoshima H."/>
            <person name="Schijlen E."/>
            <person name="Tajeshwar N."/>
            <person name="Catarino B."/>
            <person name="Hetherington A.J."/>
            <person name="Saltykova A."/>
            <person name="Bonnot C."/>
            <person name="Breuninger H."/>
            <person name="Symeonidi A."/>
            <person name="Radhakrishnan G.V."/>
            <person name="Van Nieuwerburgh F."/>
            <person name="Deforce D."/>
            <person name="Chang C."/>
            <person name="Karol K.G."/>
            <person name="Hedrich R."/>
            <person name="Ulvskov P."/>
            <person name="Glockner G."/>
            <person name="Delwiche C.F."/>
            <person name="Petrasek J."/>
            <person name="Van de Peer Y."/>
            <person name="Friml J."/>
            <person name="Beilby M."/>
            <person name="Dolan L."/>
            <person name="Kohara Y."/>
            <person name="Sugano S."/>
            <person name="Fujiyama A."/>
            <person name="Delaux P.-M."/>
            <person name="Quint M."/>
            <person name="TheiBen G."/>
            <person name="Hagemann M."/>
            <person name="Harholt J."/>
            <person name="Dunand C."/>
            <person name="Zachgo S."/>
            <person name="Langdale J."/>
            <person name="Maumus F."/>
            <person name="Straeten D.V.D."/>
            <person name="Gould S.B."/>
            <person name="Rensing S.A."/>
        </authorList>
    </citation>
    <scope>NUCLEOTIDE SEQUENCE [LARGE SCALE GENOMIC DNA]</scope>
    <source>
        <strain evidence="3 4">S276</strain>
    </source>
</reference>
<dbReference type="EMBL" id="BFEA01000686">
    <property type="protein sequence ID" value="GBG88653.1"/>
    <property type="molecule type" value="Genomic_DNA"/>
</dbReference>
<dbReference type="AlphaFoldDB" id="A0A388M2G3"/>
<proteinExistence type="predicted"/>
<name>A0A388M2G3_CHABU</name>